<dbReference type="Gene3D" id="3.30.420.10">
    <property type="entry name" value="Ribonuclease H-like superfamily/Ribonuclease H"/>
    <property type="match status" value="1"/>
</dbReference>
<dbReference type="OrthoDB" id="5425890at2759"/>
<dbReference type="InterPro" id="IPR036397">
    <property type="entry name" value="RNaseH_sf"/>
</dbReference>
<feature type="region of interest" description="Disordered" evidence="1">
    <location>
        <begin position="505"/>
        <end position="570"/>
    </location>
</feature>
<evidence type="ECO:0000256" key="1">
    <source>
        <dbReference type="SAM" id="MobiDB-lite"/>
    </source>
</evidence>
<comment type="caution">
    <text evidence="3">The sequence shown here is derived from an EMBL/GenBank/DDBJ whole genome shotgun (WGS) entry which is preliminary data.</text>
</comment>
<dbReference type="GO" id="GO:0003677">
    <property type="term" value="F:DNA binding"/>
    <property type="evidence" value="ECO:0007669"/>
    <property type="project" value="TreeGrafter"/>
</dbReference>
<dbReference type="PANTHER" id="PTHR19303">
    <property type="entry name" value="TRANSPOSON"/>
    <property type="match status" value="1"/>
</dbReference>
<dbReference type="PANTHER" id="PTHR19303:SF74">
    <property type="entry name" value="POGO TRANSPOSABLE ELEMENT WITH KRAB DOMAIN"/>
    <property type="match status" value="1"/>
</dbReference>
<dbReference type="GO" id="GO:0005634">
    <property type="term" value="C:nucleus"/>
    <property type="evidence" value="ECO:0007669"/>
    <property type="project" value="TreeGrafter"/>
</dbReference>
<dbReference type="Proteomes" id="UP000469559">
    <property type="component" value="Unassembled WGS sequence"/>
</dbReference>
<dbReference type="Pfam" id="PF03184">
    <property type="entry name" value="DDE_1"/>
    <property type="match status" value="1"/>
</dbReference>
<sequence length="598" mass="67656">MDRASQVLAQGVPPGVPRSYRALADHGNVPRSTLHHRARGRRSMEEKAQSQQYLTPWEEDVLIKYLLQMSDLGQSVRIKFIPALAFRVACHRPTTDRPLKPPGRNWTKALEKRHPELVARRVKALDWNRHEKNTYGKITHWFEVIKDVLQDPAVLVENVYNMDETGVMLSMPGSVKVLVSKHDIRDYRGARVKRTTVTAIECISGDGRYLNPMIIWPASTHRSNWTTFPTPGWQYAYSESGYTDSKISLEWLKRIFDPETKERANKKPRVLVCDGFGTHETLEILEFCFENNILLCRLPSHTSHKLQPCDVATFAPLKAAYRDQVDRLERGGVNTIGKEHFTSLYSPARERAFTPKNIKAGFAASGLFPFNPDRVLRSMPAPLAEPAIPRADEVKVGSWRQDVEPQTPVTPVSAEAFMSLQNLIIQRDAHALDETSKQNLARHLQKCAKGFQQYGATNILQADRIQFLTTINNEAKVRRSTKSLVLGKAKVMSYEDLEEARAKRLVKESTQAAKGKGKRGRKSKMSPPEPEEDTAETARRGRKRKSAELETPEPTNTMARMSNAPKPVSALVMQASRTQIAEDEIVPEPWRAPVAQIY</sequence>
<dbReference type="AlphaFoldDB" id="A0A8T9B2N5"/>
<accession>A0A8T9B2N5</accession>
<gene>
    <name evidence="3" type="ORF">LARI1_G009305</name>
</gene>
<feature type="region of interest" description="Disordered" evidence="1">
    <location>
        <begin position="1"/>
        <end position="49"/>
    </location>
</feature>
<proteinExistence type="predicted"/>
<dbReference type="EMBL" id="QGMF01001317">
    <property type="protein sequence ID" value="TVY12773.1"/>
    <property type="molecule type" value="Genomic_DNA"/>
</dbReference>
<evidence type="ECO:0000259" key="2">
    <source>
        <dbReference type="Pfam" id="PF03184"/>
    </source>
</evidence>
<reference evidence="3 4" key="1">
    <citation type="submission" date="2018-05" db="EMBL/GenBank/DDBJ databases">
        <title>Whole genome sequencing for identification of molecular markers to develop diagnostic detection tools for the regulated plant pathogen Lachnellula willkommii.</title>
        <authorList>
            <person name="Giroux E."/>
            <person name="Bilodeau G."/>
        </authorList>
    </citation>
    <scope>NUCLEOTIDE SEQUENCE [LARGE SCALE GENOMIC DNA]</scope>
    <source>
        <strain evidence="3 4">CBS 203.66</strain>
    </source>
</reference>
<feature type="compositionally biased region" description="Basic residues" evidence="1">
    <location>
        <begin position="515"/>
        <end position="524"/>
    </location>
</feature>
<feature type="domain" description="DDE-1" evidence="2">
    <location>
        <begin position="194"/>
        <end position="362"/>
    </location>
</feature>
<dbReference type="InterPro" id="IPR050863">
    <property type="entry name" value="CenT-Element_Derived"/>
</dbReference>
<dbReference type="InterPro" id="IPR004875">
    <property type="entry name" value="DDE_SF_endonuclease_dom"/>
</dbReference>
<evidence type="ECO:0000313" key="3">
    <source>
        <dbReference type="EMBL" id="TVY12773.1"/>
    </source>
</evidence>
<keyword evidence="4" id="KW-1185">Reference proteome</keyword>
<evidence type="ECO:0000313" key="4">
    <source>
        <dbReference type="Proteomes" id="UP000469559"/>
    </source>
</evidence>
<protein>
    <recommendedName>
        <fullName evidence="2">DDE-1 domain-containing protein</fullName>
    </recommendedName>
</protein>
<name>A0A8T9B2N5_9HELO</name>
<organism evidence="3 4">
    <name type="scientific">Lachnellula arida</name>
    <dbReference type="NCBI Taxonomy" id="1316785"/>
    <lineage>
        <taxon>Eukaryota</taxon>
        <taxon>Fungi</taxon>
        <taxon>Dikarya</taxon>
        <taxon>Ascomycota</taxon>
        <taxon>Pezizomycotina</taxon>
        <taxon>Leotiomycetes</taxon>
        <taxon>Helotiales</taxon>
        <taxon>Lachnaceae</taxon>
        <taxon>Lachnellula</taxon>
    </lineage>
</organism>